<dbReference type="GO" id="GO:0005801">
    <property type="term" value="C:cis-Golgi network"/>
    <property type="evidence" value="ECO:0007669"/>
    <property type="project" value="InterPro"/>
</dbReference>
<evidence type="ECO:0000256" key="10">
    <source>
        <dbReference type="SAM" id="Phobius"/>
    </source>
</evidence>
<keyword evidence="8 9" id="KW-0472">Membrane</keyword>
<organism evidence="11 12">
    <name type="scientific">Drechslerella stenobrocha 248</name>
    <dbReference type="NCBI Taxonomy" id="1043628"/>
    <lineage>
        <taxon>Eukaryota</taxon>
        <taxon>Fungi</taxon>
        <taxon>Dikarya</taxon>
        <taxon>Ascomycota</taxon>
        <taxon>Pezizomycotina</taxon>
        <taxon>Orbiliomycetes</taxon>
        <taxon>Orbiliales</taxon>
        <taxon>Orbiliaceae</taxon>
        <taxon>Drechslerella</taxon>
    </lineage>
</organism>
<gene>
    <name evidence="11" type="ORF">DRE_02125</name>
</gene>
<evidence type="ECO:0000256" key="3">
    <source>
        <dbReference type="ARBA" id="ARBA00022448"/>
    </source>
</evidence>
<dbReference type="EMBL" id="KI966390">
    <property type="protein sequence ID" value="EWC48356.1"/>
    <property type="molecule type" value="Genomic_DNA"/>
</dbReference>
<evidence type="ECO:0000256" key="1">
    <source>
        <dbReference type="ARBA" id="ARBA00004409"/>
    </source>
</evidence>
<evidence type="ECO:0000256" key="8">
    <source>
        <dbReference type="ARBA" id="ARBA00023136"/>
    </source>
</evidence>
<dbReference type="GO" id="GO:0005797">
    <property type="term" value="C:Golgi medial cisterna"/>
    <property type="evidence" value="ECO:0007669"/>
    <property type="project" value="EnsemblFungi"/>
</dbReference>
<evidence type="ECO:0000256" key="2">
    <source>
        <dbReference type="ARBA" id="ARBA00008473"/>
    </source>
</evidence>
<dbReference type="GO" id="GO:0006906">
    <property type="term" value="P:vesicle fusion"/>
    <property type="evidence" value="ECO:0007669"/>
    <property type="project" value="EnsemblFungi"/>
</dbReference>
<keyword evidence="6 10" id="KW-1133">Transmembrane helix</keyword>
<reference evidence="11 12" key="1">
    <citation type="submission" date="2013-05" db="EMBL/GenBank/DDBJ databases">
        <title>Drechslerella stenobrocha genome reveals carnivorous origination and mechanical trapping mechanism of predatory fungi.</title>
        <authorList>
            <person name="Liu X."/>
            <person name="Zhang W."/>
            <person name="Liu K."/>
        </authorList>
    </citation>
    <scope>NUCLEOTIDE SEQUENCE [LARGE SCALE GENOMIC DNA]</scope>
    <source>
        <strain evidence="11 12">248</strain>
    </source>
</reference>
<accession>W7HW10</accession>
<comment type="subcellular location">
    <subcellularLocation>
        <location evidence="1">Golgi apparatus membrane</location>
        <topology evidence="1">Single-pass type IV membrane protein</topology>
    </subcellularLocation>
</comment>
<dbReference type="Proteomes" id="UP000024837">
    <property type="component" value="Unassembled WGS sequence"/>
</dbReference>
<keyword evidence="5 9" id="KW-0653">Protein transport</keyword>
<name>W7HW10_9PEZI</name>
<feature type="transmembrane region" description="Helical" evidence="10">
    <location>
        <begin position="207"/>
        <end position="224"/>
    </location>
</feature>
<dbReference type="OrthoDB" id="422156at2759"/>
<keyword evidence="3 9" id="KW-0813">Transport</keyword>
<dbReference type="GO" id="GO:0031201">
    <property type="term" value="C:SNARE complex"/>
    <property type="evidence" value="ECO:0007669"/>
    <property type="project" value="EnsemblFungi"/>
</dbReference>
<dbReference type="GO" id="GO:0005484">
    <property type="term" value="F:SNAP receptor activity"/>
    <property type="evidence" value="ECO:0007669"/>
    <property type="project" value="EnsemblFungi"/>
</dbReference>
<dbReference type="AlphaFoldDB" id="W7HW10"/>
<dbReference type="PANTHER" id="PTHR21094:SF2">
    <property type="entry name" value="GOLGI SNAP RECEPTOR COMPLEX MEMBER 1"/>
    <property type="match status" value="1"/>
</dbReference>
<dbReference type="GO" id="GO:0000139">
    <property type="term" value="C:Golgi membrane"/>
    <property type="evidence" value="ECO:0007669"/>
    <property type="project" value="UniProtKB-SubCell"/>
</dbReference>
<dbReference type="GO" id="GO:0006886">
    <property type="term" value="P:intracellular protein transport"/>
    <property type="evidence" value="ECO:0007669"/>
    <property type="project" value="EnsemblFungi"/>
</dbReference>
<protein>
    <recommendedName>
        <fullName evidence="9">Golgi SNAP receptor complex member 1</fullName>
    </recommendedName>
</protein>
<dbReference type="HOGENOM" id="CLU_078034_1_0_1"/>
<dbReference type="Pfam" id="PF12352">
    <property type="entry name" value="V-SNARE_C"/>
    <property type="match status" value="1"/>
</dbReference>
<evidence type="ECO:0000313" key="11">
    <source>
        <dbReference type="EMBL" id="EWC48356.1"/>
    </source>
</evidence>
<evidence type="ECO:0000256" key="6">
    <source>
        <dbReference type="ARBA" id="ARBA00022989"/>
    </source>
</evidence>
<keyword evidence="4 10" id="KW-0812">Transmembrane</keyword>
<keyword evidence="12" id="KW-1185">Reference proteome</keyword>
<dbReference type="GO" id="GO:0006888">
    <property type="term" value="P:endoplasmic reticulum to Golgi vesicle-mediated transport"/>
    <property type="evidence" value="ECO:0007669"/>
    <property type="project" value="EnsemblFungi"/>
</dbReference>
<dbReference type="PIRSF" id="PIRSF027109">
    <property type="entry name" value="Golgi_SNARE"/>
    <property type="match status" value="1"/>
</dbReference>
<comment type="similarity">
    <text evidence="2 9">Belongs to the GOSR1 family.</text>
</comment>
<dbReference type="InterPro" id="IPR023601">
    <property type="entry name" value="Golgi_SNAP_su1"/>
</dbReference>
<dbReference type="PANTHER" id="PTHR21094">
    <property type="entry name" value="GOS-28 SNARE- RELATED"/>
    <property type="match status" value="1"/>
</dbReference>
<keyword evidence="7 9" id="KW-0333">Golgi apparatus</keyword>
<evidence type="ECO:0000256" key="5">
    <source>
        <dbReference type="ARBA" id="ARBA00022927"/>
    </source>
</evidence>
<dbReference type="GO" id="GO:0048219">
    <property type="term" value="P:inter-Golgi cisterna vesicle-mediated transport"/>
    <property type="evidence" value="ECO:0007669"/>
    <property type="project" value="TreeGrafter"/>
</dbReference>
<proteinExistence type="inferred from homology"/>
<evidence type="ECO:0000256" key="7">
    <source>
        <dbReference type="ARBA" id="ARBA00023034"/>
    </source>
</evidence>
<sequence>MSTASGWAQLRQQARSLETQTDNLFQTYSSFTSSPSKKPSEDEIRIEAQLQELLVKRDHVVSSLSRTLDSDSAAAASATKLQNVLRHKEILSDHRKEYQRLKSAITQARNHSNLLSSVRDDINQYRTSTNVDPSREAEYRLEERDAIERSHGMADTVLANAYAVNQEFGQQHLQLASINRRIKGAAMQIPGINTLIGKINTRKKRDSVILACLISFCFLMLLWMR</sequence>
<evidence type="ECO:0000256" key="9">
    <source>
        <dbReference type="PIRNR" id="PIRNR027109"/>
    </source>
</evidence>
<comment type="subunit">
    <text evidence="9">Component of several multiprotein Golgi SNARE complexes.</text>
</comment>
<keyword evidence="9" id="KW-0931">ER-Golgi transport</keyword>
<comment type="function">
    <text evidence="9">Involved in transport from the ER to the Golgi apparatus as well as in intra-Golgi transport. It belongs to a super-family of proteins called t-SNAREs or soluble NSF (N-ethylmaleimide-sensitive factor) attachment protein receptor.</text>
</comment>
<evidence type="ECO:0000313" key="12">
    <source>
        <dbReference type="Proteomes" id="UP000024837"/>
    </source>
</evidence>
<evidence type="ECO:0000256" key="4">
    <source>
        <dbReference type="ARBA" id="ARBA00022692"/>
    </source>
</evidence>